<evidence type="ECO:0000313" key="2">
    <source>
        <dbReference type="EMBL" id="PRY93116.1"/>
    </source>
</evidence>
<dbReference type="PANTHER" id="PTHR43283">
    <property type="entry name" value="BETA-LACTAMASE-RELATED"/>
    <property type="match status" value="1"/>
</dbReference>
<accession>A0A2T0X2E5</accession>
<protein>
    <recommendedName>
        <fullName evidence="1">Beta-lactamase-related domain-containing protein</fullName>
    </recommendedName>
</protein>
<dbReference type="OrthoDB" id="9814204at2"/>
<comment type="caution">
    <text evidence="2">The sequence shown here is derived from an EMBL/GenBank/DDBJ whole genome shotgun (WGS) entry which is preliminary data.</text>
</comment>
<dbReference type="RefSeq" id="WP_106160739.1">
    <property type="nucleotide sequence ID" value="NZ_PVTT01000002.1"/>
</dbReference>
<sequence length="383" mass="41149">MWRWIGRGALALVVVLLAAGIWQRERIGRLHAVLTLFDEERIDANFRDMRGAFETVPVDGGEASELPRGEPVALPPGVAEWAEARHVAALLAVSGGELVLEEYYRGADAEDLFVSWSMAKSVLSTLVGVLIEEGAIPSVDVAVTDYAPELAGGAYDGARLRDVLLMSSGVVFDEDYLDFRSDINRMGRVLGLGGSMDRFAAGLSERDAPPGTRWRYVSIDTHVIGMVARGATGRPVADLVGEKVFAPIGLEADPYYVADGHGVAFVLGGLNLRARDYARFGAMVAAGGAWNGRRVVPAAWIEEATAPLVPAADGWGYGYQWWVPPGAREGEVIARGVYGQTMLIDRARDVVVLALAADRGFREEGVWDDNLAALRALADAAAR</sequence>
<dbReference type="InterPro" id="IPR050789">
    <property type="entry name" value="Diverse_Enzym_Activities"/>
</dbReference>
<dbReference type="SUPFAM" id="SSF56601">
    <property type="entry name" value="beta-lactamase/transpeptidase-like"/>
    <property type="match status" value="1"/>
</dbReference>
<dbReference type="PANTHER" id="PTHR43283:SF14">
    <property type="entry name" value="BLL8153 PROTEIN"/>
    <property type="match status" value="1"/>
</dbReference>
<organism evidence="2 3">
    <name type="scientific">Hasllibacter halocynthiae</name>
    <dbReference type="NCBI Taxonomy" id="595589"/>
    <lineage>
        <taxon>Bacteria</taxon>
        <taxon>Pseudomonadati</taxon>
        <taxon>Pseudomonadota</taxon>
        <taxon>Alphaproteobacteria</taxon>
        <taxon>Rhodobacterales</taxon>
        <taxon>Roseobacteraceae</taxon>
        <taxon>Hasllibacter</taxon>
    </lineage>
</organism>
<dbReference type="Proteomes" id="UP000238801">
    <property type="component" value="Unassembled WGS sequence"/>
</dbReference>
<gene>
    <name evidence="2" type="ORF">BCF33_1982</name>
</gene>
<name>A0A2T0X2E5_9RHOB</name>
<dbReference type="InterPro" id="IPR012338">
    <property type="entry name" value="Beta-lactam/transpept-like"/>
</dbReference>
<proteinExistence type="predicted"/>
<feature type="domain" description="Beta-lactamase-related" evidence="1">
    <location>
        <begin position="84"/>
        <end position="364"/>
    </location>
</feature>
<dbReference type="InterPro" id="IPR001466">
    <property type="entry name" value="Beta-lactam-related"/>
</dbReference>
<dbReference type="Gene3D" id="3.40.710.10">
    <property type="entry name" value="DD-peptidase/beta-lactamase superfamily"/>
    <property type="match status" value="1"/>
</dbReference>
<dbReference type="EMBL" id="PVTT01000002">
    <property type="protein sequence ID" value="PRY93116.1"/>
    <property type="molecule type" value="Genomic_DNA"/>
</dbReference>
<evidence type="ECO:0000313" key="3">
    <source>
        <dbReference type="Proteomes" id="UP000238801"/>
    </source>
</evidence>
<evidence type="ECO:0000259" key="1">
    <source>
        <dbReference type="Pfam" id="PF00144"/>
    </source>
</evidence>
<dbReference type="AlphaFoldDB" id="A0A2T0X2E5"/>
<dbReference type="Pfam" id="PF00144">
    <property type="entry name" value="Beta-lactamase"/>
    <property type="match status" value="1"/>
</dbReference>
<reference evidence="2 3" key="1">
    <citation type="submission" date="2018-03" db="EMBL/GenBank/DDBJ databases">
        <title>Genomic Encyclopedia of Archaeal and Bacterial Type Strains, Phase II (KMG-II): from individual species to whole genera.</title>
        <authorList>
            <person name="Goeker M."/>
        </authorList>
    </citation>
    <scope>NUCLEOTIDE SEQUENCE [LARGE SCALE GENOMIC DNA]</scope>
    <source>
        <strain evidence="2 3">DSM 29318</strain>
    </source>
</reference>
<keyword evidence="3" id="KW-1185">Reference proteome</keyword>